<organism evidence="2 3">
    <name type="scientific">Gemmatirosa kalamazoonensis</name>
    <dbReference type="NCBI Taxonomy" id="861299"/>
    <lineage>
        <taxon>Bacteria</taxon>
        <taxon>Pseudomonadati</taxon>
        <taxon>Gemmatimonadota</taxon>
        <taxon>Gemmatimonadia</taxon>
        <taxon>Gemmatimonadales</taxon>
        <taxon>Gemmatimonadaceae</taxon>
        <taxon>Gemmatirosa</taxon>
    </lineage>
</organism>
<keyword evidence="3" id="KW-1185">Reference proteome</keyword>
<protein>
    <recommendedName>
        <fullName evidence="4">ATP synthase I chain</fullName>
    </recommendedName>
</protein>
<dbReference type="RefSeq" id="WP_025412932.1">
    <property type="nucleotide sequence ID" value="NZ_CP007128.1"/>
</dbReference>
<dbReference type="HOGENOM" id="CLU_2105447_0_0_0"/>
<reference evidence="2 3" key="1">
    <citation type="journal article" date="2014" name="Genome Announc.">
        <title>Genome Sequence and Methylome of Soil Bacterium Gemmatirosa kalamazoonensis KBS708T, a Member of the Rarely Cultivated Gemmatimonadetes Phylum.</title>
        <authorList>
            <person name="Debruyn J.M."/>
            <person name="Radosevich M."/>
            <person name="Wommack K.E."/>
            <person name="Polson S.W."/>
            <person name="Hauser L.J."/>
            <person name="Fawaz M.N."/>
            <person name="Korlach J."/>
            <person name="Tsai Y.C."/>
        </authorList>
    </citation>
    <scope>NUCLEOTIDE SEQUENCE [LARGE SCALE GENOMIC DNA]</scope>
    <source>
        <strain evidence="2 3">KBS708</strain>
    </source>
</reference>
<name>W0RME0_9BACT</name>
<dbReference type="AlphaFoldDB" id="W0RME0"/>
<dbReference type="eggNOG" id="ENOG503452X">
    <property type="taxonomic scope" value="Bacteria"/>
</dbReference>
<keyword evidence="1" id="KW-0812">Transmembrane</keyword>
<feature type="transmembrane region" description="Helical" evidence="1">
    <location>
        <begin position="62"/>
        <end position="82"/>
    </location>
</feature>
<dbReference type="KEGG" id="gba:J421_3948"/>
<keyword evidence="1" id="KW-0472">Membrane</keyword>
<accession>W0RME0</accession>
<keyword evidence="1" id="KW-1133">Transmembrane helix</keyword>
<dbReference type="InParanoid" id="W0RME0"/>
<evidence type="ECO:0000313" key="2">
    <source>
        <dbReference type="EMBL" id="AHG91485.1"/>
    </source>
</evidence>
<sequence>MKALALFAGAALAIVAVAGLVLTLVWPSPEAARAIRVSAIVAFVVQLFAFGIMRVARRSNPVAAWGLGMLLRFAVFVLYAFVFVKSLALVGGPALASLALFFFLSTLVEPLLLNV</sequence>
<dbReference type="EMBL" id="CP007128">
    <property type="protein sequence ID" value="AHG91485.1"/>
    <property type="molecule type" value="Genomic_DNA"/>
</dbReference>
<evidence type="ECO:0000256" key="1">
    <source>
        <dbReference type="SAM" id="Phobius"/>
    </source>
</evidence>
<feature type="transmembrane region" description="Helical" evidence="1">
    <location>
        <begin position="37"/>
        <end position="55"/>
    </location>
</feature>
<evidence type="ECO:0000313" key="3">
    <source>
        <dbReference type="Proteomes" id="UP000019151"/>
    </source>
</evidence>
<gene>
    <name evidence="2" type="ORF">J421_3948</name>
</gene>
<feature type="transmembrane region" description="Helical" evidence="1">
    <location>
        <begin position="94"/>
        <end position="113"/>
    </location>
</feature>
<dbReference type="STRING" id="861299.J421_3948"/>
<dbReference type="Proteomes" id="UP000019151">
    <property type="component" value="Chromosome"/>
</dbReference>
<evidence type="ECO:0008006" key="4">
    <source>
        <dbReference type="Google" id="ProtNLM"/>
    </source>
</evidence>
<proteinExistence type="predicted"/>